<dbReference type="SUPFAM" id="SSF143880">
    <property type="entry name" value="NE0471 N-terminal domain-like"/>
    <property type="match status" value="1"/>
</dbReference>
<reference evidence="1" key="1">
    <citation type="submission" date="2014-07" db="EMBL/GenBank/DDBJ databases">
        <authorList>
            <person name="Hornung V.Bastian."/>
        </authorList>
    </citation>
    <scope>NUCLEOTIDE SEQUENCE</scope>
    <source>
        <strain evidence="1">PCE-S</strain>
    </source>
</reference>
<dbReference type="AlphaFoldDB" id="A0A098B6W5"/>
<name>A0A098B6W5_DESHA</name>
<evidence type="ECO:0000313" key="2">
    <source>
        <dbReference type="EMBL" id="KTE92763.1"/>
    </source>
</evidence>
<accession>A0A098B6W5</accession>
<dbReference type="RefSeq" id="WP_005808731.1">
    <property type="nucleotide sequence ID" value="NZ_CABKQQ010000013.1"/>
</dbReference>
<dbReference type="Pfam" id="PF10387">
    <property type="entry name" value="DUF2442"/>
    <property type="match status" value="1"/>
</dbReference>
<evidence type="ECO:0000313" key="1">
    <source>
        <dbReference type="EMBL" id="CDX04633.1"/>
    </source>
</evidence>
<dbReference type="InterPro" id="IPR018841">
    <property type="entry name" value="DUF2442"/>
</dbReference>
<sequence length="95" mass="10990">MFHKVLQVVPTNDYKVYIYFEDGKIKLFDASELVKKGVFQQLQDINLFMNSCTVLNDTLAWDLAGTFDPYSCLDLDSEELYKSCPEVKEPIENII</sequence>
<protein>
    <recommendedName>
        <fullName evidence="4">DUF2442 domain-containing protein</fullName>
    </recommendedName>
</protein>
<gene>
    <name evidence="2" type="ORF">AT727_17730</name>
    <name evidence="1" type="ORF">DPCES_4747</name>
</gene>
<dbReference type="Proteomes" id="UP000054623">
    <property type="component" value="Unassembled WGS sequence"/>
</dbReference>
<dbReference type="Gene3D" id="3.30.2020.10">
    <property type="entry name" value="NE0471-like N-terminal domain"/>
    <property type="match status" value="1"/>
</dbReference>
<dbReference type="OrthoDB" id="1666234at2"/>
<reference evidence="2 3" key="2">
    <citation type="submission" date="2015-12" db="EMBL/GenBank/DDBJ databases">
        <title>Draft Genome Sequence of Desulfitobacterium hafniense Strain DH, a Sulfate-reducing Bacterium Isolated from Paddy Soils.</title>
        <authorList>
            <person name="Bao P."/>
            <person name="Zhang X."/>
            <person name="Li G."/>
        </authorList>
    </citation>
    <scope>NUCLEOTIDE SEQUENCE [LARGE SCALE GENOMIC DNA]</scope>
    <source>
        <strain evidence="2 3">DH</strain>
    </source>
</reference>
<dbReference type="EMBL" id="LOCK01000011">
    <property type="protein sequence ID" value="KTE92763.1"/>
    <property type="molecule type" value="Genomic_DNA"/>
</dbReference>
<proteinExistence type="predicted"/>
<dbReference type="PATRIC" id="fig|49338.4.peg.5106"/>
<organism evidence="1">
    <name type="scientific">Desulfitobacterium hafniense</name>
    <name type="common">Desulfitobacterium frappieri</name>
    <dbReference type="NCBI Taxonomy" id="49338"/>
    <lineage>
        <taxon>Bacteria</taxon>
        <taxon>Bacillati</taxon>
        <taxon>Bacillota</taxon>
        <taxon>Clostridia</taxon>
        <taxon>Eubacteriales</taxon>
        <taxon>Desulfitobacteriaceae</taxon>
        <taxon>Desulfitobacterium</taxon>
    </lineage>
</organism>
<evidence type="ECO:0000313" key="3">
    <source>
        <dbReference type="Proteomes" id="UP000054623"/>
    </source>
</evidence>
<dbReference type="EMBL" id="LK996017">
    <property type="protein sequence ID" value="CDX04633.1"/>
    <property type="molecule type" value="Genomic_DNA"/>
</dbReference>
<dbReference type="InterPro" id="IPR036782">
    <property type="entry name" value="NE0471-like_N"/>
</dbReference>
<evidence type="ECO:0008006" key="4">
    <source>
        <dbReference type="Google" id="ProtNLM"/>
    </source>
</evidence>